<dbReference type="Proteomes" id="UP000281909">
    <property type="component" value="Chromosome"/>
</dbReference>
<proteinExistence type="predicted"/>
<accession>A0A3S5E9V8</accession>
<evidence type="ECO:0000313" key="2">
    <source>
        <dbReference type="Proteomes" id="UP000281909"/>
    </source>
</evidence>
<sequence length="189" mass="21245">MSTIVHEFTAKLYLQGRALVLNEQRLRARKKFSRLTLGQRLDIEAHLADPAISTLVTLADHDDDKALLLRFNPVGSEYIIKVSAEGIYNGWHLNVDERTGELYVAQDTAPDYFKLLHQDNDALVNLPIGASIFYARLRSKRTGECLFLSKTLETPTFSAVDNAKGDYIHKNEIRKFVVKIVQKAADGSA</sequence>
<name>A0A3S5E9V8_PSEFL</name>
<gene>
    <name evidence="1" type="ORF">NCTC9428_04725</name>
</gene>
<organism evidence="1 2">
    <name type="scientific">Pseudomonas fluorescens</name>
    <dbReference type="NCBI Taxonomy" id="294"/>
    <lineage>
        <taxon>Bacteria</taxon>
        <taxon>Pseudomonadati</taxon>
        <taxon>Pseudomonadota</taxon>
        <taxon>Gammaproteobacteria</taxon>
        <taxon>Pseudomonadales</taxon>
        <taxon>Pseudomonadaceae</taxon>
        <taxon>Pseudomonas</taxon>
    </lineage>
</organism>
<protein>
    <submittedName>
        <fullName evidence="1">Uncharacterized protein</fullName>
    </submittedName>
</protein>
<dbReference type="EMBL" id="LR134318">
    <property type="protein sequence ID" value="VEF13044.1"/>
    <property type="molecule type" value="Genomic_DNA"/>
</dbReference>
<reference evidence="1 2" key="1">
    <citation type="submission" date="2018-12" db="EMBL/GenBank/DDBJ databases">
        <authorList>
            <consortium name="Pathogen Informatics"/>
        </authorList>
    </citation>
    <scope>NUCLEOTIDE SEQUENCE [LARGE SCALE GENOMIC DNA]</scope>
    <source>
        <strain evidence="1 2">NCTC9428</strain>
    </source>
</reference>
<evidence type="ECO:0000313" key="1">
    <source>
        <dbReference type="EMBL" id="VEF13044.1"/>
    </source>
</evidence>
<dbReference type="AlphaFoldDB" id="A0A3S5E9V8"/>
<dbReference type="RefSeq" id="WP_126366689.1">
    <property type="nucleotide sequence ID" value="NZ_LR134318.1"/>
</dbReference>